<dbReference type="PANTHER" id="PTHR46469:SF1">
    <property type="entry name" value="TRANSCRIPTION INITIATION FACTOR TFIID SUBUNIT 8"/>
    <property type="match status" value="1"/>
</dbReference>
<dbReference type="InterPro" id="IPR009072">
    <property type="entry name" value="Histone-fold"/>
</dbReference>
<name>A0AAJ6QPR8_9ACAR</name>
<dbReference type="GeneID" id="100904745"/>
<sequence length="247" mass="27758">MTSSSASASEVYRKVIRNAVCATALEQGFSSCDALALETLTEVLQATLIEICHSAKAYAELGGRTEASGADVCLAIVDSGIRMEGLKEFIRRPRKVTLSAPMAQPRVSTPRTLQTGERKNLPNYIPDHFPPFPDSHAYVHTSTHRQPVTEYVAIREKLASQKRDIERALTRFVAKTSGTHTLFPDNPQLYPLIACKPHPQPWMIALCPKDQIFEDEDDDEKEEILPEREGVPDNPYLRPVKMPRRRY</sequence>
<dbReference type="Pfam" id="PF07524">
    <property type="entry name" value="Bromo_TP"/>
    <property type="match status" value="1"/>
</dbReference>
<dbReference type="Pfam" id="PF10406">
    <property type="entry name" value="TAF8_C"/>
    <property type="match status" value="1"/>
</dbReference>
<organism evidence="9 10">
    <name type="scientific">Galendromus occidentalis</name>
    <name type="common">western predatory mite</name>
    <dbReference type="NCBI Taxonomy" id="34638"/>
    <lineage>
        <taxon>Eukaryota</taxon>
        <taxon>Metazoa</taxon>
        <taxon>Ecdysozoa</taxon>
        <taxon>Arthropoda</taxon>
        <taxon>Chelicerata</taxon>
        <taxon>Arachnida</taxon>
        <taxon>Acari</taxon>
        <taxon>Parasitiformes</taxon>
        <taxon>Mesostigmata</taxon>
        <taxon>Gamasina</taxon>
        <taxon>Phytoseioidea</taxon>
        <taxon>Phytoseiidae</taxon>
        <taxon>Typhlodrominae</taxon>
        <taxon>Galendromus</taxon>
    </lineage>
</organism>
<keyword evidence="4" id="KW-0805">Transcription regulation</keyword>
<evidence type="ECO:0000256" key="4">
    <source>
        <dbReference type="ARBA" id="ARBA00023015"/>
    </source>
</evidence>
<dbReference type="InterPro" id="IPR019473">
    <property type="entry name" value="TFIID_su8_C"/>
</dbReference>
<evidence type="ECO:0000313" key="10">
    <source>
        <dbReference type="RefSeq" id="XP_003739814.1"/>
    </source>
</evidence>
<dbReference type="GO" id="GO:0046982">
    <property type="term" value="F:protein heterodimerization activity"/>
    <property type="evidence" value="ECO:0007669"/>
    <property type="project" value="InterPro"/>
</dbReference>
<dbReference type="Proteomes" id="UP000694867">
    <property type="component" value="Unplaced"/>
</dbReference>
<evidence type="ECO:0000256" key="6">
    <source>
        <dbReference type="ARBA" id="ARBA00023242"/>
    </source>
</evidence>
<evidence type="ECO:0000256" key="2">
    <source>
        <dbReference type="ARBA" id="ARBA00008767"/>
    </source>
</evidence>
<comment type="similarity">
    <text evidence="2">Belongs to the TAF8 family.</text>
</comment>
<evidence type="ECO:0000313" key="9">
    <source>
        <dbReference type="Proteomes" id="UP000694867"/>
    </source>
</evidence>
<reference evidence="10" key="1">
    <citation type="submission" date="2025-08" db="UniProtKB">
        <authorList>
            <consortium name="RefSeq"/>
        </authorList>
    </citation>
    <scope>IDENTIFICATION</scope>
</reference>
<dbReference type="CDD" id="cd08049">
    <property type="entry name" value="TAF8"/>
    <property type="match status" value="1"/>
</dbReference>
<feature type="region of interest" description="Disordered" evidence="7">
    <location>
        <begin position="215"/>
        <end position="247"/>
    </location>
</feature>
<evidence type="ECO:0000256" key="7">
    <source>
        <dbReference type="SAM" id="MobiDB-lite"/>
    </source>
</evidence>
<evidence type="ECO:0000256" key="5">
    <source>
        <dbReference type="ARBA" id="ARBA00023163"/>
    </source>
</evidence>
<protein>
    <recommendedName>
        <fullName evidence="3">Transcription initiation factor TFIID subunit 8</fullName>
    </recommendedName>
</protein>
<dbReference type="RefSeq" id="XP_003739814.1">
    <property type="nucleotide sequence ID" value="XM_003739766.2"/>
</dbReference>
<evidence type="ECO:0000256" key="3">
    <source>
        <dbReference type="ARBA" id="ARBA00017307"/>
    </source>
</evidence>
<feature type="domain" description="Bromodomain associated" evidence="8">
    <location>
        <begin position="9"/>
        <end position="85"/>
    </location>
</feature>
<keyword evidence="5" id="KW-0804">Transcription</keyword>
<keyword evidence="9" id="KW-1185">Reference proteome</keyword>
<dbReference type="GO" id="GO:0005669">
    <property type="term" value="C:transcription factor TFIID complex"/>
    <property type="evidence" value="ECO:0007669"/>
    <property type="project" value="InterPro"/>
</dbReference>
<proteinExistence type="inferred from homology"/>
<accession>A0AAJ6QPR8</accession>
<dbReference type="KEGG" id="goe:100904745"/>
<dbReference type="SMART" id="SM00576">
    <property type="entry name" value="BTP"/>
    <property type="match status" value="1"/>
</dbReference>
<comment type="subcellular location">
    <subcellularLocation>
        <location evidence="1">Nucleus</location>
    </subcellularLocation>
</comment>
<dbReference type="AlphaFoldDB" id="A0AAJ6QPR8"/>
<dbReference type="GO" id="GO:0006367">
    <property type="term" value="P:transcription initiation at RNA polymerase II promoter"/>
    <property type="evidence" value="ECO:0007669"/>
    <property type="project" value="TreeGrafter"/>
</dbReference>
<dbReference type="InterPro" id="IPR006565">
    <property type="entry name" value="BTP"/>
</dbReference>
<dbReference type="PANTHER" id="PTHR46469">
    <property type="entry name" value="TRANSCRIPTION INITIATION FACTOR TFIID SUBUNIT 8"/>
    <property type="match status" value="1"/>
</dbReference>
<evidence type="ECO:0000256" key="1">
    <source>
        <dbReference type="ARBA" id="ARBA00004123"/>
    </source>
</evidence>
<keyword evidence="6" id="KW-0539">Nucleus</keyword>
<dbReference type="InterPro" id="IPR037818">
    <property type="entry name" value="TAF8"/>
</dbReference>
<evidence type="ECO:0000259" key="8">
    <source>
        <dbReference type="SMART" id="SM00576"/>
    </source>
</evidence>
<gene>
    <name evidence="10" type="primary">LOC100904745</name>
</gene>
<dbReference type="CDD" id="cd22918">
    <property type="entry name" value="HFD_TAF8"/>
    <property type="match status" value="1"/>
</dbReference>
<dbReference type="Gene3D" id="1.10.20.10">
    <property type="entry name" value="Histone, subunit A"/>
    <property type="match status" value="1"/>
</dbReference>